<dbReference type="Gene3D" id="3.40.190.10">
    <property type="entry name" value="Periplasmic binding protein-like II"/>
    <property type="match status" value="2"/>
</dbReference>
<dbReference type="CDD" id="cd13569">
    <property type="entry name" value="PBP2_TAXI_TRAP_like_1"/>
    <property type="match status" value="1"/>
</dbReference>
<keyword evidence="3" id="KW-1185">Reference proteome</keyword>
<organism evidence="2 3">
    <name type="scientific">Micromonospora echinofusca</name>
    <dbReference type="NCBI Taxonomy" id="47858"/>
    <lineage>
        <taxon>Bacteria</taxon>
        <taxon>Bacillati</taxon>
        <taxon>Actinomycetota</taxon>
        <taxon>Actinomycetes</taxon>
        <taxon>Micromonosporales</taxon>
        <taxon>Micromonosporaceae</taxon>
        <taxon>Micromonospora</taxon>
    </lineage>
</organism>
<proteinExistence type="predicted"/>
<dbReference type="EMBL" id="WVUH01000232">
    <property type="protein sequence ID" value="MBO4208823.1"/>
    <property type="molecule type" value="Genomic_DNA"/>
</dbReference>
<dbReference type="InterPro" id="IPR011852">
    <property type="entry name" value="TRAP_TAXI"/>
</dbReference>
<dbReference type="Proteomes" id="UP000823521">
    <property type="component" value="Unassembled WGS sequence"/>
</dbReference>
<feature type="compositionally biased region" description="Basic and acidic residues" evidence="1">
    <location>
        <begin position="1"/>
        <end position="26"/>
    </location>
</feature>
<reference evidence="2 3" key="1">
    <citation type="submission" date="2019-12" db="EMBL/GenBank/DDBJ databases">
        <title>Whole genome sequencing of endophytic Actinobacterium Micromonospora sp. MPMI6T.</title>
        <authorList>
            <person name="Evv R."/>
            <person name="Podile A.R."/>
        </authorList>
    </citation>
    <scope>NUCLEOTIDE SEQUENCE [LARGE SCALE GENOMIC DNA]</scope>
    <source>
        <strain evidence="2 3">MPMI6</strain>
    </source>
</reference>
<evidence type="ECO:0000313" key="2">
    <source>
        <dbReference type="EMBL" id="MBO4208823.1"/>
    </source>
</evidence>
<evidence type="ECO:0000256" key="1">
    <source>
        <dbReference type="SAM" id="MobiDB-lite"/>
    </source>
</evidence>
<name>A0ABS3VWF0_MICEH</name>
<accession>A0ABS3VWF0</accession>
<comment type="caution">
    <text evidence="2">The sequence shown here is derived from an EMBL/GenBank/DDBJ whole genome shotgun (WGS) entry which is preliminary data.</text>
</comment>
<dbReference type="Pfam" id="PF16868">
    <property type="entry name" value="NMT1_3"/>
    <property type="match status" value="1"/>
</dbReference>
<dbReference type="SUPFAM" id="SSF53850">
    <property type="entry name" value="Periplasmic binding protein-like II"/>
    <property type="match status" value="1"/>
</dbReference>
<dbReference type="PANTHER" id="PTHR42941:SF1">
    <property type="entry name" value="SLL1037 PROTEIN"/>
    <property type="match status" value="1"/>
</dbReference>
<evidence type="ECO:0000313" key="3">
    <source>
        <dbReference type="Proteomes" id="UP000823521"/>
    </source>
</evidence>
<protein>
    <submittedName>
        <fullName evidence="2">TAXI family TRAP transporter solute-binding subunit</fullName>
    </submittedName>
</protein>
<dbReference type="NCBIfam" id="TIGR02122">
    <property type="entry name" value="TRAP_TAXI"/>
    <property type="match status" value="1"/>
</dbReference>
<dbReference type="PANTHER" id="PTHR42941">
    <property type="entry name" value="SLL1037 PROTEIN"/>
    <property type="match status" value="1"/>
</dbReference>
<feature type="region of interest" description="Disordered" evidence="1">
    <location>
        <begin position="1"/>
        <end position="32"/>
    </location>
</feature>
<sequence length="366" mass="38008">MRDTTRSRRENRRPAGREPGEPEGGNHVRRTSVRLTVVASTLALVAAAGTGCGGRQDSAAKDDTSSEITCKVEKDTRVGIATGNATGVYYVVGNALANQLSGATGGKLTGTAAETGASVQNVEQLVAGKYDVAFSLFDTAVNAVQGKGSFTAPQPVEALARIYDNYTQVVVRADAGITSVADMKGKRISTGSPKSGTEVIANRLLTAAGLDPAKDVQAQRLDLTKTVDGMKDGSIDGLFWSGGLPTGGITDLFTTAGDKVKFIDISPLLPRMTELNPAYQAGTIKADVYATTADTPTIVVPNVLLVRKDLDADVACAITRTVFDKQDALVQANPAAKGISLTTARKTEPVGLHRGATKALTDLGAS</sequence>
<gene>
    <name evidence="2" type="ORF">GSF22_22840</name>
</gene>